<feature type="compositionally biased region" description="Basic and acidic residues" evidence="7">
    <location>
        <begin position="833"/>
        <end position="862"/>
    </location>
</feature>
<dbReference type="FunFam" id="3.30.40.10:FF:000018">
    <property type="entry name" value="Synaptotagmin-like 5, isoform CRA_a"/>
    <property type="match status" value="1"/>
</dbReference>
<evidence type="ECO:0000256" key="3">
    <source>
        <dbReference type="ARBA" id="ARBA00022723"/>
    </source>
</evidence>
<dbReference type="GO" id="GO:0048471">
    <property type="term" value="C:perinuclear region of cytoplasm"/>
    <property type="evidence" value="ECO:0007669"/>
    <property type="project" value="UniProtKB-SubCell"/>
</dbReference>
<evidence type="ECO:0000256" key="1">
    <source>
        <dbReference type="ARBA" id="ARBA00004556"/>
    </source>
</evidence>
<dbReference type="InterPro" id="IPR013083">
    <property type="entry name" value="Znf_RING/FYVE/PHD"/>
</dbReference>
<evidence type="ECO:0000256" key="6">
    <source>
        <dbReference type="SAM" id="Coils"/>
    </source>
</evidence>
<evidence type="ECO:0000313" key="10">
    <source>
        <dbReference type="Proteomes" id="UP000694580"/>
    </source>
</evidence>
<feature type="domain" description="RabBD" evidence="8">
    <location>
        <begin position="47"/>
        <end position="167"/>
    </location>
</feature>
<keyword evidence="6" id="KW-0175">Coiled coil</keyword>
<feature type="region of interest" description="Disordered" evidence="7">
    <location>
        <begin position="496"/>
        <end position="579"/>
    </location>
</feature>
<evidence type="ECO:0000256" key="2">
    <source>
        <dbReference type="ARBA" id="ARBA00022490"/>
    </source>
</evidence>
<feature type="compositionally biased region" description="Low complexity" evidence="7">
    <location>
        <begin position="462"/>
        <end position="473"/>
    </location>
</feature>
<feature type="compositionally biased region" description="Acidic residues" evidence="7">
    <location>
        <begin position="520"/>
        <end position="530"/>
    </location>
</feature>
<gene>
    <name evidence="9" type="primary">myripa</name>
</gene>
<feature type="region of interest" description="Disordered" evidence="7">
    <location>
        <begin position="607"/>
        <end position="910"/>
    </location>
</feature>
<dbReference type="PANTHER" id="PTHR14555">
    <property type="entry name" value="MYELIN-ASSOCIATED OLIGODENDROCYTIC BASIC PROTEIN MOBP -RELATED"/>
    <property type="match status" value="1"/>
</dbReference>
<dbReference type="AlphaFoldDB" id="A0AAY4B529"/>
<keyword evidence="5" id="KW-0862">Zinc</keyword>
<keyword evidence="4" id="KW-0863">Zinc-finger</keyword>
<dbReference type="SUPFAM" id="SSF57903">
    <property type="entry name" value="FYVE/PHD zinc finger"/>
    <property type="match status" value="1"/>
</dbReference>
<feature type="compositionally biased region" description="Acidic residues" evidence="7">
    <location>
        <begin position="655"/>
        <end position="665"/>
    </location>
</feature>
<dbReference type="PANTHER" id="PTHR14555:SF6">
    <property type="entry name" value="RAB EFFECTOR MYRIP"/>
    <property type="match status" value="1"/>
</dbReference>
<dbReference type="InterPro" id="IPR010911">
    <property type="entry name" value="Rab_BD"/>
</dbReference>
<dbReference type="Pfam" id="PF02318">
    <property type="entry name" value="FYVE_2"/>
    <property type="match status" value="1"/>
</dbReference>
<dbReference type="GO" id="GO:0031267">
    <property type="term" value="F:small GTPase binding"/>
    <property type="evidence" value="ECO:0007669"/>
    <property type="project" value="InterPro"/>
</dbReference>
<dbReference type="GO" id="GO:0030864">
    <property type="term" value="C:cortical actin cytoskeleton"/>
    <property type="evidence" value="ECO:0007669"/>
    <property type="project" value="TreeGrafter"/>
</dbReference>
<sequence length="1082" mass="120200">MGRKMDLSGLTEEEAQHILHVVQRDMRLRESEESRLRIPWGWDMGRKMDLSGLTEEEAQHILHVVQRDMRLRESEESRLSEMRQELDAEGTRCSLLSRQRRFNQRCCIHCCSTFAFLLNPKRACLDCGYNVCRRCRAYSRRDKSWLCSVCQKRRLLKTRSLDWYYNDVRRRFRRFGSAKVLKTLYRRHLAEQDFLTEFTDDSTYEGSTGNEGSVSESDSIFYRHSNEHSMEETISVALRVAGEAVDEAISKAEAHADSQEKQSEAQYLRGNREKLVEDLATTILHKIIRRRRDTSEVQSECSLDQSRELLSLCPPPHSSLGPETSRRTSLWRSHSAFSLLTSEILDRHRGRKYSEGLTQAALQGLKTDGASALRSWKSADRLDHSGASSVLQSPDGNWIALQSAAAAAASRPRMLAQRKSQVFSALERESGVVSPYDELASDTGLETEDPWGGGVHEIQRRIASSRSQGSRGSPSPPGGEGARLAPYTLLVSLVDKSAPQEPRRTPLHRPSILNMNFNPEPEDSSGPDDVPEVHRSRRKRKGRKDEKQVPDYFSMVVSERSRTAPPRLGDQADAVTSGHVTPEPLVSWITGPVGPLELTSRLRELSCQDAASSTEEDLNMLDEEGTDEVGGTSGRHTPHTPAELGEETSGGSDVENSDYESEESSEGGSIEEILDEMVRASEAEIGGGTENVEIEGDTLDTDLEEDEETRLEDTDLLSHSEREMRRESESEEPEAPAELESVGTGQEMIEGMMDIRDMQFGGVTSVEEFEDRDITDNENESGEEDLEEEDLEELEGLGESGEEQSLLLSAETEGTEDSEKWSVEQKPCVEGTVVHREEVSEETRGADFHERVESGVGKDQRRGQAGPSMVEQGEEPSLTEESESELLEDGDGENMAHTGPQEPLSPGDICKKHSAASLCSITREVLRVLNATEDLIQEAEEDGPAGRTGSPALSPKDSGTLDQQLSRLEENVYIAAGSAFGLEAELNELEGSARRVSGATTEREMAFLEEQVASAAAQVQQSELQVADISSRIAALKNAGLNVAPQTRFSKLPKHKPKPQTIDSSRLQRRRLPAPPFKDSES</sequence>
<evidence type="ECO:0000256" key="5">
    <source>
        <dbReference type="ARBA" id="ARBA00022833"/>
    </source>
</evidence>
<reference evidence="9" key="2">
    <citation type="submission" date="2025-08" db="UniProtKB">
        <authorList>
            <consortium name="Ensembl"/>
        </authorList>
    </citation>
    <scope>IDENTIFICATION</scope>
</reference>
<dbReference type="InterPro" id="IPR041282">
    <property type="entry name" value="FYVE_2"/>
</dbReference>
<dbReference type="Proteomes" id="UP000694580">
    <property type="component" value="Chromosome 4"/>
</dbReference>
<evidence type="ECO:0000256" key="7">
    <source>
        <dbReference type="SAM" id="MobiDB-lite"/>
    </source>
</evidence>
<dbReference type="GO" id="GO:0003779">
    <property type="term" value="F:actin binding"/>
    <property type="evidence" value="ECO:0007669"/>
    <property type="project" value="TreeGrafter"/>
</dbReference>
<feature type="coiled-coil region" evidence="6">
    <location>
        <begin position="1005"/>
        <end position="1039"/>
    </location>
</feature>
<dbReference type="GO" id="GO:0008270">
    <property type="term" value="F:zinc ion binding"/>
    <property type="evidence" value="ECO:0007669"/>
    <property type="project" value="UniProtKB-KW"/>
</dbReference>
<keyword evidence="10" id="KW-1185">Reference proteome</keyword>
<reference evidence="9 10" key="1">
    <citation type="submission" date="2020-06" db="EMBL/GenBank/DDBJ databases">
        <authorList>
            <consortium name="Wellcome Sanger Institute Data Sharing"/>
        </authorList>
    </citation>
    <scope>NUCLEOTIDE SEQUENCE [LARGE SCALE GENOMIC DNA]</scope>
</reference>
<dbReference type="InterPro" id="IPR051745">
    <property type="entry name" value="Intracell_Transport_Effector"/>
</dbReference>
<dbReference type="GeneTree" id="ENSGT00950000183138"/>
<accession>A0AAY4B529</accession>
<evidence type="ECO:0000256" key="4">
    <source>
        <dbReference type="ARBA" id="ARBA00022771"/>
    </source>
</evidence>
<feature type="region of interest" description="Disordered" evidence="7">
    <location>
        <begin position="936"/>
        <end position="961"/>
    </location>
</feature>
<feature type="region of interest" description="Disordered" evidence="7">
    <location>
        <begin position="1046"/>
        <end position="1082"/>
    </location>
</feature>
<dbReference type="InterPro" id="IPR011011">
    <property type="entry name" value="Znf_FYVE_PHD"/>
</dbReference>
<dbReference type="Gene3D" id="3.30.40.10">
    <property type="entry name" value="Zinc/RING finger domain, C3HC4 (zinc finger)"/>
    <property type="match status" value="2"/>
</dbReference>
<feature type="compositionally biased region" description="Acidic residues" evidence="7">
    <location>
        <begin position="692"/>
        <end position="710"/>
    </location>
</feature>
<keyword evidence="3" id="KW-0479">Metal-binding</keyword>
<reference evidence="9" key="3">
    <citation type="submission" date="2025-09" db="UniProtKB">
        <authorList>
            <consortium name="Ensembl"/>
        </authorList>
    </citation>
    <scope>IDENTIFICATION</scope>
</reference>
<comment type="subcellular location">
    <subcellularLocation>
        <location evidence="1">Cytoplasm</location>
        <location evidence="1">Perinuclear region</location>
    </subcellularLocation>
</comment>
<dbReference type="Ensembl" id="ENSDCDT00010015681.1">
    <property type="protein sequence ID" value="ENSDCDP00010014891.1"/>
    <property type="gene ID" value="ENSDCDG00010006787.1"/>
</dbReference>
<organism evidence="9 10">
    <name type="scientific">Denticeps clupeoides</name>
    <name type="common">denticle herring</name>
    <dbReference type="NCBI Taxonomy" id="299321"/>
    <lineage>
        <taxon>Eukaryota</taxon>
        <taxon>Metazoa</taxon>
        <taxon>Chordata</taxon>
        <taxon>Craniata</taxon>
        <taxon>Vertebrata</taxon>
        <taxon>Euteleostomi</taxon>
        <taxon>Actinopterygii</taxon>
        <taxon>Neopterygii</taxon>
        <taxon>Teleostei</taxon>
        <taxon>Clupei</taxon>
        <taxon>Clupeiformes</taxon>
        <taxon>Denticipitoidei</taxon>
        <taxon>Denticipitidae</taxon>
        <taxon>Denticeps</taxon>
    </lineage>
</organism>
<dbReference type="GO" id="GO:0006886">
    <property type="term" value="P:intracellular protein transport"/>
    <property type="evidence" value="ECO:0007669"/>
    <property type="project" value="InterPro"/>
</dbReference>
<keyword evidence="2" id="KW-0963">Cytoplasm</keyword>
<proteinExistence type="predicted"/>
<dbReference type="GO" id="GO:0017022">
    <property type="term" value="F:myosin binding"/>
    <property type="evidence" value="ECO:0007669"/>
    <property type="project" value="TreeGrafter"/>
</dbReference>
<feature type="compositionally biased region" description="Acidic residues" evidence="7">
    <location>
        <begin position="767"/>
        <end position="802"/>
    </location>
</feature>
<dbReference type="PROSITE" id="PS50916">
    <property type="entry name" value="RABBD"/>
    <property type="match status" value="1"/>
</dbReference>
<dbReference type="Pfam" id="PF04698">
    <property type="entry name" value="Rab_eff_C"/>
    <property type="match status" value="2"/>
</dbReference>
<name>A0AAY4B529_9TELE</name>
<protein>
    <recommendedName>
        <fullName evidence="8">RabBD domain-containing protein</fullName>
    </recommendedName>
</protein>
<feature type="compositionally biased region" description="Acidic residues" evidence="7">
    <location>
        <begin position="872"/>
        <end position="892"/>
    </location>
</feature>
<feature type="compositionally biased region" description="Basic and acidic residues" evidence="7">
    <location>
        <begin position="711"/>
        <end position="728"/>
    </location>
</feature>
<dbReference type="InterPro" id="IPR006788">
    <property type="entry name" value="Myrip/Melanophilin"/>
</dbReference>
<evidence type="ECO:0000313" key="9">
    <source>
        <dbReference type="Ensembl" id="ENSDCDP00010014891.1"/>
    </source>
</evidence>
<feature type="compositionally biased region" description="Acidic residues" evidence="7">
    <location>
        <begin position="614"/>
        <end position="627"/>
    </location>
</feature>
<evidence type="ECO:0000259" key="8">
    <source>
        <dbReference type="PROSITE" id="PS50916"/>
    </source>
</evidence>
<feature type="region of interest" description="Disordered" evidence="7">
    <location>
        <begin position="462"/>
        <end position="483"/>
    </location>
</feature>